<evidence type="ECO:0000259" key="2">
    <source>
        <dbReference type="PROSITE" id="PS50202"/>
    </source>
</evidence>
<feature type="domain" description="MSP" evidence="2">
    <location>
        <begin position="33"/>
        <end position="159"/>
    </location>
</feature>
<dbReference type="PANTHER" id="PTHR21513">
    <property type="entry name" value="MAJOR SPERM PROTEIN"/>
    <property type="match status" value="1"/>
</dbReference>
<dbReference type="InterPro" id="IPR000535">
    <property type="entry name" value="MSP_dom"/>
</dbReference>
<dbReference type="Proteomes" id="UP000095282">
    <property type="component" value="Unplaced"/>
</dbReference>
<sequence>MADKKFPNVLANGTSVTAPPPSQLNFVDAGATSLVNKPGEPPFKLALNMNKVEFKCTNDKKPAAVYLKLFNPTNETVSFKIRCTSADIFRVQPPLGFLKANETVPIVIWYQNQDKKEAMSKSHYFAFYHTHSDGRTARELWANSKVEGVRRLPATFISPK</sequence>
<keyword evidence="3" id="KW-1185">Reference proteome</keyword>
<reference evidence="4" key="1">
    <citation type="submission" date="2016-11" db="UniProtKB">
        <authorList>
            <consortium name="WormBaseParasite"/>
        </authorList>
    </citation>
    <scope>IDENTIFICATION</scope>
</reference>
<dbReference type="PANTHER" id="PTHR21513:SF2">
    <property type="entry name" value="MAJOR SPERM PROTEIN"/>
    <property type="match status" value="1"/>
</dbReference>
<proteinExistence type="predicted"/>
<dbReference type="PROSITE" id="PS50202">
    <property type="entry name" value="MSP"/>
    <property type="match status" value="1"/>
</dbReference>
<dbReference type="InterPro" id="IPR008962">
    <property type="entry name" value="PapD-like_sf"/>
</dbReference>
<dbReference type="Pfam" id="PF00635">
    <property type="entry name" value="Motile_Sperm"/>
    <property type="match status" value="1"/>
</dbReference>
<evidence type="ECO:0000313" key="3">
    <source>
        <dbReference type="Proteomes" id="UP000095282"/>
    </source>
</evidence>
<name>A0A1I7TBF2_9PELO</name>
<evidence type="ECO:0000313" key="4">
    <source>
        <dbReference type="WBParaSite" id="Csp11.Scaffold571.g4296.t1"/>
    </source>
</evidence>
<keyword evidence="1" id="KW-0963">Cytoplasm</keyword>
<dbReference type="eggNOG" id="KOG0439">
    <property type="taxonomic scope" value="Eukaryota"/>
</dbReference>
<dbReference type="SUPFAM" id="SSF49354">
    <property type="entry name" value="PapD-like"/>
    <property type="match status" value="1"/>
</dbReference>
<keyword evidence="1" id="KW-0206">Cytoskeleton</keyword>
<dbReference type="WBParaSite" id="Csp11.Scaffold571.g4296.t1">
    <property type="protein sequence ID" value="Csp11.Scaffold571.g4296.t1"/>
    <property type="gene ID" value="Csp11.Scaffold571.g4296"/>
</dbReference>
<organism evidence="3 4">
    <name type="scientific">Caenorhabditis tropicalis</name>
    <dbReference type="NCBI Taxonomy" id="1561998"/>
    <lineage>
        <taxon>Eukaryota</taxon>
        <taxon>Metazoa</taxon>
        <taxon>Ecdysozoa</taxon>
        <taxon>Nematoda</taxon>
        <taxon>Chromadorea</taxon>
        <taxon>Rhabditida</taxon>
        <taxon>Rhabditina</taxon>
        <taxon>Rhabditomorpha</taxon>
        <taxon>Rhabditoidea</taxon>
        <taxon>Rhabditidae</taxon>
        <taxon>Peloderinae</taxon>
        <taxon>Caenorhabditis</taxon>
    </lineage>
</organism>
<dbReference type="InterPro" id="IPR013783">
    <property type="entry name" value="Ig-like_fold"/>
</dbReference>
<dbReference type="STRING" id="1561998.A0A1I7TBF2"/>
<dbReference type="AlphaFoldDB" id="A0A1I7TBF2"/>
<comment type="function">
    <text evidence="1">Central component in molecular interactions underlying sperm crawling. Forms an extensive filament system that extends from sperm villipoda, along the leading edge of the pseudopod.</text>
</comment>
<accession>A0A1I7TBF2</accession>
<evidence type="ECO:0000256" key="1">
    <source>
        <dbReference type="RuleBase" id="RU003425"/>
    </source>
</evidence>
<dbReference type="Gene3D" id="2.60.40.10">
    <property type="entry name" value="Immunoglobulins"/>
    <property type="match status" value="1"/>
</dbReference>
<protein>
    <recommendedName>
        <fullName evidence="1">Major sperm protein</fullName>
    </recommendedName>
</protein>